<dbReference type="AlphaFoldDB" id="Q99K75"/>
<protein>
    <submittedName>
        <fullName evidence="2">Rab31 protein</fullName>
    </submittedName>
</protein>
<sequence length="48" mass="5199">MASVCCARLLKTISAYPMSPISAADRIPHAGKDIRPLTTGQTNRERLS</sequence>
<dbReference type="AGR" id="MGI:1914603"/>
<gene>
    <name evidence="2 3" type="primary">Rab31</name>
</gene>
<dbReference type="EMBL" id="BC004852">
    <property type="protein sequence ID" value="AAH04852.1"/>
    <property type="molecule type" value="mRNA"/>
</dbReference>
<dbReference type="MGI" id="MGI:1914603">
    <property type="gene designation" value="Rab31"/>
</dbReference>
<feature type="region of interest" description="Disordered" evidence="1">
    <location>
        <begin position="27"/>
        <end position="48"/>
    </location>
</feature>
<proteinExistence type="evidence at transcript level"/>
<reference evidence="2" key="1">
    <citation type="journal article" date="2004" name="Genome Res.">
        <title>The status, quality, and expansion of the NIH full-length cDNA project: the Mammalian Gene Collection (MGC).</title>
        <authorList>
            <consortium name="The MGC Project Team"/>
            <person name="Gerhard D.S."/>
            <person name="Wagner L."/>
            <person name="Feingold E.A."/>
            <person name="Shenmen C.M."/>
            <person name="Grouse L.H."/>
            <person name="Schuler G."/>
            <person name="Klein S.L."/>
            <person name="Old S."/>
            <person name="Rasooly R."/>
            <person name="Good P."/>
            <person name="Guyer M."/>
            <person name="Peck A.M."/>
            <person name="Derge J.G."/>
            <person name="Lipman D."/>
            <person name="Collins F.S."/>
            <person name="Jang W."/>
            <person name="Sherry S."/>
            <person name="Feolo M."/>
            <person name="Misquitta L."/>
            <person name="Lee E."/>
            <person name="Rotmistrovsky K."/>
            <person name="Greenhut S.F."/>
            <person name="Schaefer C.F."/>
            <person name="Buetow K."/>
            <person name="Bonner T.I."/>
            <person name="Haussler D."/>
            <person name="Kent J."/>
            <person name="Kiekhaus M."/>
            <person name="Furey T."/>
            <person name="Brent M."/>
            <person name="Prange C."/>
            <person name="Schreiber K."/>
            <person name="Shapiro N."/>
            <person name="Bhat N.K."/>
            <person name="Hopkins R.F."/>
            <person name="Hsie F."/>
            <person name="Driscoll T."/>
            <person name="Soares M.B."/>
            <person name="Casavant T.L."/>
            <person name="Scheetz T.E."/>
            <person name="Brown-stein M.J."/>
            <person name="Usdin T.B."/>
            <person name="Toshiyuki S."/>
            <person name="Carninci P."/>
            <person name="Piao Y."/>
            <person name="Dudekula D.B."/>
            <person name="Ko M.S."/>
            <person name="Kawakami K."/>
            <person name="Suzuki Y."/>
            <person name="Sugano S."/>
            <person name="Gruber C.E."/>
            <person name="Smith M.R."/>
            <person name="Simmons B."/>
            <person name="Moore T."/>
            <person name="Waterman R."/>
            <person name="Johnson S.L."/>
            <person name="Ruan Y."/>
            <person name="Wei C.L."/>
            <person name="Mathavan S."/>
            <person name="Gunaratne P.H."/>
            <person name="Wu J."/>
            <person name="Garcia A.M."/>
            <person name="Hulyk S.W."/>
            <person name="Fuh E."/>
            <person name="Yuan Y."/>
            <person name="Sneed A."/>
            <person name="Kowis C."/>
            <person name="Hodgson A."/>
            <person name="Muzny D.M."/>
            <person name="McPherson J."/>
            <person name="Gibbs R.A."/>
            <person name="Fahey J."/>
            <person name="Helton E."/>
            <person name="Ketteman M."/>
            <person name="Madan A."/>
            <person name="Rodrigues S."/>
            <person name="Sanchez A."/>
            <person name="Whiting M."/>
            <person name="Madari A."/>
            <person name="Young A.C."/>
            <person name="Wetherby K.D."/>
            <person name="Granite S.J."/>
            <person name="Kwong P.N."/>
            <person name="Brinkley C.P."/>
            <person name="Pearson R.L."/>
            <person name="Bouffard G.G."/>
            <person name="Blakesly R.W."/>
            <person name="Green E.D."/>
            <person name="Dickson M.C."/>
            <person name="Rodriguez A.C."/>
            <person name="Grimwood J."/>
            <person name="Schmutz J."/>
            <person name="Myers R.M."/>
            <person name="Butterfield Y.S."/>
            <person name="Griffith M."/>
            <person name="Griffith O.L."/>
            <person name="Krzywinski M.I."/>
            <person name="Liao N."/>
            <person name="Morin R."/>
            <person name="Morrin R."/>
            <person name="Palmquist D."/>
            <person name="Petrescu A.S."/>
            <person name="Skalska U."/>
            <person name="Smailus D.E."/>
            <person name="Stott J.M."/>
            <person name="Schnerch A."/>
            <person name="Schein J.E."/>
            <person name="Jones S.J."/>
            <person name="Holt R.A."/>
            <person name="Baross A."/>
            <person name="Marra M.A."/>
            <person name="Clifton S."/>
            <person name="Makowski K.A."/>
            <person name="Bosak S."/>
            <person name="Malek J."/>
        </authorList>
    </citation>
    <scope>NUCLEOTIDE SEQUENCE [LARGE SCALE MRNA]</scope>
    <source>
        <strain evidence="2">Mix FVB/N</strain>
        <tissue evidence="2">Mammary tumor. WAP-TGF alpha model. 7 months old</tissue>
    </source>
</reference>
<organism evidence="2">
    <name type="scientific">Mus musculus</name>
    <name type="common">Mouse</name>
    <dbReference type="NCBI Taxonomy" id="10090"/>
    <lineage>
        <taxon>Eukaryota</taxon>
        <taxon>Metazoa</taxon>
        <taxon>Chordata</taxon>
        <taxon>Craniata</taxon>
        <taxon>Vertebrata</taxon>
        <taxon>Euteleostomi</taxon>
        <taxon>Mammalia</taxon>
        <taxon>Eutheria</taxon>
        <taxon>Euarchontoglires</taxon>
        <taxon>Glires</taxon>
        <taxon>Rodentia</taxon>
        <taxon>Myomorpha</taxon>
        <taxon>Muroidea</taxon>
        <taxon>Muridae</taxon>
        <taxon>Murinae</taxon>
        <taxon>Mus</taxon>
        <taxon>Mus</taxon>
    </lineage>
</organism>
<evidence type="ECO:0000256" key="1">
    <source>
        <dbReference type="SAM" id="MobiDB-lite"/>
    </source>
</evidence>
<evidence type="ECO:0000313" key="3">
    <source>
        <dbReference type="MGI" id="MGI:1914603"/>
    </source>
</evidence>
<accession>Q99K75</accession>
<evidence type="ECO:0000313" key="2">
    <source>
        <dbReference type="EMBL" id="AAH04852.1"/>
    </source>
</evidence>
<name>Q99K75_MOUSE</name>